<comment type="similarity">
    <text evidence="1">Belongs to the ATP-dependent AMP-binding enzyme family.</text>
</comment>
<evidence type="ECO:0000259" key="3">
    <source>
        <dbReference type="Pfam" id="PF00501"/>
    </source>
</evidence>
<dbReference type="Gene3D" id="3.30.300.30">
    <property type="match status" value="1"/>
</dbReference>
<keyword evidence="6" id="KW-1185">Reference proteome</keyword>
<keyword evidence="2" id="KW-0436">Ligase</keyword>
<dbReference type="Gene3D" id="3.40.50.980">
    <property type="match status" value="2"/>
</dbReference>
<protein>
    <submittedName>
        <fullName evidence="5">AMP-binding protein</fullName>
    </submittedName>
</protein>
<evidence type="ECO:0000259" key="4">
    <source>
        <dbReference type="Pfam" id="PF13193"/>
    </source>
</evidence>
<proteinExistence type="inferred from homology"/>
<dbReference type="EMBL" id="JACOOO010000024">
    <property type="protein sequence ID" value="MBC5629501.1"/>
    <property type="molecule type" value="Genomic_DNA"/>
</dbReference>
<comment type="caution">
    <text evidence="5">The sequence shown here is derived from an EMBL/GenBank/DDBJ whole genome shotgun (WGS) entry which is preliminary data.</text>
</comment>
<accession>A0ABR7DDM9</accession>
<evidence type="ECO:0000256" key="2">
    <source>
        <dbReference type="ARBA" id="ARBA00022598"/>
    </source>
</evidence>
<organism evidence="5 6">
    <name type="scientific">Clostridium hominis</name>
    <dbReference type="NCBI Taxonomy" id="2763036"/>
    <lineage>
        <taxon>Bacteria</taxon>
        <taxon>Bacillati</taxon>
        <taxon>Bacillota</taxon>
        <taxon>Clostridia</taxon>
        <taxon>Eubacteriales</taxon>
        <taxon>Clostridiaceae</taxon>
        <taxon>Clostridium</taxon>
    </lineage>
</organism>
<evidence type="ECO:0000313" key="5">
    <source>
        <dbReference type="EMBL" id="MBC5629501.1"/>
    </source>
</evidence>
<dbReference type="SUPFAM" id="SSF56801">
    <property type="entry name" value="Acetyl-CoA synthetase-like"/>
    <property type="match status" value="1"/>
</dbReference>
<dbReference type="InterPro" id="IPR000873">
    <property type="entry name" value="AMP-dep_synth/lig_dom"/>
</dbReference>
<feature type="domain" description="AMP-binding enzyme C-terminal" evidence="4">
    <location>
        <begin position="440"/>
        <end position="515"/>
    </location>
</feature>
<dbReference type="InterPro" id="IPR045851">
    <property type="entry name" value="AMP-bd_C_sf"/>
</dbReference>
<dbReference type="RefSeq" id="WP_186860193.1">
    <property type="nucleotide sequence ID" value="NZ_JACOOO010000024.1"/>
</dbReference>
<dbReference type="InterPro" id="IPR025110">
    <property type="entry name" value="AMP-bd_C"/>
</dbReference>
<gene>
    <name evidence="5" type="ORF">H8S20_11440</name>
</gene>
<reference evidence="5 6" key="1">
    <citation type="submission" date="2020-08" db="EMBL/GenBank/DDBJ databases">
        <title>Genome public.</title>
        <authorList>
            <person name="Liu C."/>
            <person name="Sun Q."/>
        </authorList>
    </citation>
    <scope>NUCLEOTIDE SEQUENCE [LARGE SCALE GENOMIC DNA]</scope>
    <source>
        <strain evidence="5 6">NSJ-6</strain>
    </source>
</reference>
<dbReference type="Pfam" id="PF00501">
    <property type="entry name" value="AMP-binding"/>
    <property type="match status" value="1"/>
</dbReference>
<dbReference type="PANTHER" id="PTHR43201">
    <property type="entry name" value="ACYL-COA SYNTHETASE"/>
    <property type="match status" value="1"/>
</dbReference>
<dbReference type="Proteomes" id="UP000596929">
    <property type="component" value="Unassembled WGS sequence"/>
</dbReference>
<evidence type="ECO:0000256" key="1">
    <source>
        <dbReference type="ARBA" id="ARBA00006432"/>
    </source>
</evidence>
<sequence length="544" mass="61764">MDKLISKTIGYCLKERAEKTPGIIGLSYRDYSYSWREIDEISDFLAVKYLKYGIKKGTHVGIWSVNTPNWVFAYFALVKLGAIAILINTCYKETELEKILKYSDVEYIFYGNGIKDLNYKDILDKINISNLPKLKNTFPLEKNDDIKWYRRSDYPSDMPVDDCKKLIQAINQVNAKDTASIMFTSGTTKSQKGVLLSHYNLVNNSLSISRQMGWNEQDKICVAVRLFHCFGITAGILSAVHSGSCIHLIKYYKTCEVLNQIEKYKCTVLNGVPTMFMAIVRNSKLKDYDISSVKSGIIAGSAIHSEEYINICKILNLKYLQPSYGQTETSPCITISALNDSIEKKAVSVGKSIDNVEVKIWNCKENRESKEGELGEILTRGYHVMKGYYKMPLETDEVIDSTGWLHTGDLGFIDKEGYLYVKGRIKEIIIRGGENISPVEIEYYIKKLPSIKEVKVIGVEAEVLQEEIVACVVPKENCEVSKEEVQAIVSKYLTAYKVPKYVLVFDKLPTTSSGKIKLGKLKKIVEERINNKEEYICILQNNMT</sequence>
<name>A0ABR7DDM9_9CLOT</name>
<evidence type="ECO:0000313" key="6">
    <source>
        <dbReference type="Proteomes" id="UP000596929"/>
    </source>
</evidence>
<dbReference type="Pfam" id="PF13193">
    <property type="entry name" value="AMP-binding_C"/>
    <property type="match status" value="1"/>
</dbReference>
<dbReference type="Gene3D" id="2.30.38.10">
    <property type="entry name" value="Luciferase, Domain 3"/>
    <property type="match status" value="1"/>
</dbReference>
<feature type="domain" description="AMP-dependent synthetase/ligase" evidence="3">
    <location>
        <begin position="14"/>
        <end position="389"/>
    </location>
</feature>
<dbReference type="PANTHER" id="PTHR43201:SF5">
    <property type="entry name" value="MEDIUM-CHAIN ACYL-COA LIGASE ACSF2, MITOCHONDRIAL"/>
    <property type="match status" value="1"/>
</dbReference>